<accession>A0A8X8G8N0</accession>
<dbReference type="EMBL" id="JABBHS010000364">
    <property type="protein sequence ID" value="MBU2723935.1"/>
    <property type="molecule type" value="Genomic_DNA"/>
</dbReference>
<dbReference type="RefSeq" id="WP_215886407.1">
    <property type="nucleotide sequence ID" value="NZ_CP134225.1"/>
</dbReference>
<dbReference type="AlphaFoldDB" id="A0A8X8G8N0"/>
<organism evidence="1 2">
    <name type="scientific">Acidithiobacillus ferridurans</name>
    <dbReference type="NCBI Taxonomy" id="1232575"/>
    <lineage>
        <taxon>Bacteria</taxon>
        <taxon>Pseudomonadati</taxon>
        <taxon>Pseudomonadota</taxon>
        <taxon>Acidithiobacillia</taxon>
        <taxon>Acidithiobacillales</taxon>
        <taxon>Acidithiobacillaceae</taxon>
        <taxon>Acidithiobacillus</taxon>
    </lineage>
</organism>
<evidence type="ECO:0000313" key="2">
    <source>
        <dbReference type="Proteomes" id="UP000887300"/>
    </source>
</evidence>
<proteinExistence type="predicted"/>
<sequence length="184" mass="20756">MKRTQPILAVNQADMIRLRTNFFGEQIDLPGPILEKNGFLLSDEQGVSGYFLMVPYSPFAFPKPCFPQDWRPRSNYAHIVALGDERPGNVLRLVSGITHAIDLRHYQFPLVITSFGNSAQGRRLLDLLGFSRVDGNHYAVQVHSLNDLIAHGKQSVMEQIRHRATMRKTVPPTTMDYPSGHADD</sequence>
<gene>
    <name evidence="1" type="ORF">HF568_12135</name>
</gene>
<comment type="caution">
    <text evidence="1">The sequence shown here is derived from an EMBL/GenBank/DDBJ whole genome shotgun (WGS) entry which is preliminary data.</text>
</comment>
<dbReference type="Proteomes" id="UP000887300">
    <property type="component" value="Unassembled WGS sequence"/>
</dbReference>
<name>A0A8X8G8N0_ACIFI</name>
<evidence type="ECO:0000313" key="1">
    <source>
        <dbReference type="EMBL" id="MBU2723935.1"/>
    </source>
</evidence>
<reference evidence="1" key="1">
    <citation type="journal article" date="2021" name="ISME J.">
        <title>Genomic evolution of the class Acidithiobacillia: deep-branching Proteobacteria living in extreme acidic conditions.</title>
        <authorList>
            <person name="Moya-Beltran A."/>
            <person name="Beard S."/>
            <person name="Rojas-Villalobos C."/>
            <person name="Issotta F."/>
            <person name="Gallardo Y."/>
            <person name="Ulloa R."/>
            <person name="Giaveno A."/>
            <person name="Degli Esposti M."/>
            <person name="Johnson D.B."/>
            <person name="Quatrini R."/>
        </authorList>
    </citation>
    <scope>NUCLEOTIDE SEQUENCE</scope>
    <source>
        <strain evidence="1">DSM 583</strain>
    </source>
</reference>
<protein>
    <submittedName>
        <fullName evidence="1">Uncharacterized protein</fullName>
    </submittedName>
</protein>